<proteinExistence type="predicted"/>
<dbReference type="GO" id="GO:0006508">
    <property type="term" value="P:proteolysis"/>
    <property type="evidence" value="ECO:0007669"/>
    <property type="project" value="InterPro"/>
</dbReference>
<dbReference type="Pfam" id="PF00768">
    <property type="entry name" value="Peptidase_S11"/>
    <property type="match status" value="1"/>
</dbReference>
<keyword evidence="3" id="KW-0645">Protease</keyword>
<feature type="signal peptide" evidence="1">
    <location>
        <begin position="1"/>
        <end position="25"/>
    </location>
</feature>
<keyword evidence="1" id="KW-0732">Signal</keyword>
<dbReference type="InterPro" id="IPR001967">
    <property type="entry name" value="Peptidase_S11_N"/>
</dbReference>
<reference evidence="3 4" key="1">
    <citation type="journal article" date="2014" name="Int. J. Syst. Evol. Microbiol.">
        <title>Listeria floridensis sp. nov., Listeria aquatica sp. nov., Listeria cornellensis sp. nov., Listeria riparia sp. nov. and Listeria grandensis sp. nov., from agricultural and natural environments.</title>
        <authorList>
            <person name="den Bakker H.C."/>
            <person name="Warchocki S."/>
            <person name="Wright E.M."/>
            <person name="Allred A.F."/>
            <person name="Ahlstrom C."/>
            <person name="Manuel C.S."/>
            <person name="Stasiewicz M.J."/>
            <person name="Burrell A."/>
            <person name="Roof S."/>
            <person name="Strawn L."/>
            <person name="Fortes E.D."/>
            <person name="Nightingale K.K."/>
            <person name="Kephart D."/>
            <person name="Wiedmann M."/>
        </authorList>
    </citation>
    <scope>NUCLEOTIDE SEQUENCE [LARGE SCALE GENOMIC DNA]</scope>
    <source>
        <strain evidence="3 4">FSL S10-1188</strain>
    </source>
</reference>
<accession>W7BAM9</accession>
<evidence type="ECO:0000259" key="2">
    <source>
        <dbReference type="Pfam" id="PF00768"/>
    </source>
</evidence>
<dbReference type="Gene3D" id="3.40.710.10">
    <property type="entry name" value="DD-peptidase/beta-lactamase superfamily"/>
    <property type="match status" value="1"/>
</dbReference>
<organism evidence="3 4">
    <name type="scientific">Listeria aquatica FSL S10-1188</name>
    <dbReference type="NCBI Taxonomy" id="1265818"/>
    <lineage>
        <taxon>Bacteria</taxon>
        <taxon>Bacillati</taxon>
        <taxon>Bacillota</taxon>
        <taxon>Bacilli</taxon>
        <taxon>Bacillales</taxon>
        <taxon>Listeriaceae</taxon>
        <taxon>Listeria</taxon>
    </lineage>
</organism>
<dbReference type="InterPro" id="IPR012338">
    <property type="entry name" value="Beta-lactam/transpept-like"/>
</dbReference>
<keyword evidence="3" id="KW-0378">Hydrolase</keyword>
<feature type="chain" id="PRO_5039417159" evidence="1">
    <location>
        <begin position="26"/>
        <end position="85"/>
    </location>
</feature>
<keyword evidence="4" id="KW-1185">Reference proteome</keyword>
<gene>
    <name evidence="3" type="ORF">MAQA_14694</name>
</gene>
<dbReference type="GO" id="GO:0009002">
    <property type="term" value="F:serine-type D-Ala-D-Ala carboxypeptidase activity"/>
    <property type="evidence" value="ECO:0007669"/>
    <property type="project" value="InterPro"/>
</dbReference>
<keyword evidence="3" id="KW-0121">Carboxypeptidase</keyword>
<protein>
    <submittedName>
        <fullName evidence="3">D-alanyl-D-alanine carboxypeptidase</fullName>
    </submittedName>
</protein>
<evidence type="ECO:0000256" key="1">
    <source>
        <dbReference type="SAM" id="SignalP"/>
    </source>
</evidence>
<name>W7BAM9_9LIST</name>
<dbReference type="Proteomes" id="UP000019246">
    <property type="component" value="Unassembled WGS sequence"/>
</dbReference>
<dbReference type="EMBL" id="AOCG01000016">
    <property type="protein sequence ID" value="EUJ16998.1"/>
    <property type="molecule type" value="Genomic_DNA"/>
</dbReference>
<evidence type="ECO:0000313" key="4">
    <source>
        <dbReference type="Proteomes" id="UP000019246"/>
    </source>
</evidence>
<dbReference type="AlphaFoldDB" id="W7BAM9"/>
<comment type="caution">
    <text evidence="3">The sequence shown here is derived from an EMBL/GenBank/DDBJ whole genome shotgun (WGS) entry which is preliminary data.</text>
</comment>
<dbReference type="SUPFAM" id="SSF56601">
    <property type="entry name" value="beta-lactamase/transpeptidase-like"/>
    <property type="match status" value="1"/>
</dbReference>
<sequence length="85" mass="9008">MKKLWNKIGAVVMAGTLAISGLVFAPQSAAAADAPTINANGAIAIEESTGKILYSKDADKLMGIASMTKMMDEYLLFEQLDAKKN</sequence>
<evidence type="ECO:0000313" key="3">
    <source>
        <dbReference type="EMBL" id="EUJ16998.1"/>
    </source>
</evidence>
<dbReference type="STRING" id="1265818.MAQA_14694"/>
<dbReference type="PATRIC" id="fig|1265818.5.peg.2961"/>
<feature type="domain" description="Peptidase S11 D-alanyl-D-alanine carboxypeptidase A N-terminal" evidence="2">
    <location>
        <begin position="30"/>
        <end position="84"/>
    </location>
</feature>